<name>A0A917SI94_9RHOB</name>
<dbReference type="RefSeq" id="WP_028285051.1">
    <property type="nucleotide sequence ID" value="NZ_BMLF01000001.1"/>
</dbReference>
<dbReference type="EMBL" id="BMLF01000001">
    <property type="protein sequence ID" value="GGL82446.1"/>
    <property type="molecule type" value="Genomic_DNA"/>
</dbReference>
<dbReference type="Pfam" id="PF00149">
    <property type="entry name" value="Metallophos"/>
    <property type="match status" value="1"/>
</dbReference>
<dbReference type="AlphaFoldDB" id="A0A917SI94"/>
<dbReference type="GO" id="GO:0016787">
    <property type="term" value="F:hydrolase activity"/>
    <property type="evidence" value="ECO:0007669"/>
    <property type="project" value="InterPro"/>
</dbReference>
<evidence type="ECO:0000313" key="2">
    <source>
        <dbReference type="EMBL" id="GGL82446.1"/>
    </source>
</evidence>
<dbReference type="Proteomes" id="UP000649829">
    <property type="component" value="Unassembled WGS sequence"/>
</dbReference>
<dbReference type="InterPro" id="IPR004843">
    <property type="entry name" value="Calcineurin-like_PHP"/>
</dbReference>
<dbReference type="Gene3D" id="3.60.21.10">
    <property type="match status" value="1"/>
</dbReference>
<dbReference type="PANTHER" id="PTHR31302:SF0">
    <property type="entry name" value="TRANSMEMBRANE PROTEIN WITH METALLOPHOSPHOESTERASE DOMAIN"/>
    <property type="match status" value="1"/>
</dbReference>
<accession>A0A917SI94</accession>
<dbReference type="InterPro" id="IPR029052">
    <property type="entry name" value="Metallo-depent_PP-like"/>
</dbReference>
<dbReference type="SUPFAM" id="SSF56300">
    <property type="entry name" value="Metallo-dependent phosphatases"/>
    <property type="match status" value="1"/>
</dbReference>
<reference evidence="2" key="1">
    <citation type="journal article" date="2014" name="Int. J. Syst. Evol. Microbiol.">
        <title>Complete genome sequence of Corynebacterium casei LMG S-19264T (=DSM 44701T), isolated from a smear-ripened cheese.</title>
        <authorList>
            <consortium name="US DOE Joint Genome Institute (JGI-PGF)"/>
            <person name="Walter F."/>
            <person name="Albersmeier A."/>
            <person name="Kalinowski J."/>
            <person name="Ruckert C."/>
        </authorList>
    </citation>
    <scope>NUCLEOTIDE SEQUENCE</scope>
    <source>
        <strain evidence="2">CGMCC 1.6293</strain>
    </source>
</reference>
<gene>
    <name evidence="2" type="ORF">GCM10011534_00660</name>
</gene>
<organism evidence="2 3">
    <name type="scientific">Pseudooceanicola nanhaiensis</name>
    <dbReference type="NCBI Taxonomy" id="375761"/>
    <lineage>
        <taxon>Bacteria</taxon>
        <taxon>Pseudomonadati</taxon>
        <taxon>Pseudomonadota</taxon>
        <taxon>Alphaproteobacteria</taxon>
        <taxon>Rhodobacterales</taxon>
        <taxon>Paracoccaceae</taxon>
        <taxon>Pseudooceanicola</taxon>
    </lineage>
</organism>
<comment type="caution">
    <text evidence="2">The sequence shown here is derived from an EMBL/GenBank/DDBJ whole genome shotgun (WGS) entry which is preliminary data.</text>
</comment>
<dbReference type="PANTHER" id="PTHR31302">
    <property type="entry name" value="TRANSMEMBRANE PROTEIN WITH METALLOPHOSPHOESTERASE DOMAIN-RELATED"/>
    <property type="match status" value="1"/>
</dbReference>
<protein>
    <recommendedName>
        <fullName evidence="1">Calcineurin-like phosphoesterase domain-containing protein</fullName>
    </recommendedName>
</protein>
<evidence type="ECO:0000259" key="1">
    <source>
        <dbReference type="Pfam" id="PF00149"/>
    </source>
</evidence>
<feature type="domain" description="Calcineurin-like phosphoesterase" evidence="1">
    <location>
        <begin position="3"/>
        <end position="206"/>
    </location>
</feature>
<dbReference type="InterPro" id="IPR051158">
    <property type="entry name" value="Metallophosphoesterase_sf"/>
</dbReference>
<reference evidence="2" key="2">
    <citation type="submission" date="2020-09" db="EMBL/GenBank/DDBJ databases">
        <authorList>
            <person name="Sun Q."/>
            <person name="Zhou Y."/>
        </authorList>
    </citation>
    <scope>NUCLEOTIDE SEQUENCE</scope>
    <source>
        <strain evidence="2">CGMCC 1.6293</strain>
    </source>
</reference>
<proteinExistence type="predicted"/>
<keyword evidence="3" id="KW-1185">Reference proteome</keyword>
<sequence>MTRIAIVTDIHHGAPSHTKRGDTALALLAEFVAWANAARPDLVLDLGDRISDVDAETDAQLEREVASVLSGLEAPLHHVCGNHDRDHLSVAENASILGASLESEVLDLGHWQLALWRADAKIRRNVPRPGFDLPERDLLWLSQTMQRAGKPTLVASHVPVSGHSQIGNYYFQRNASVSTYPQADRARAALAQARVPVACVAGHVHWNTVTTVDGIPHITQQSLTESFTTGGEPARAWGMLELSDTVHWQVFGDDPYEARLTPARHRWTPPLAPFVTELAAE</sequence>
<evidence type="ECO:0000313" key="3">
    <source>
        <dbReference type="Proteomes" id="UP000649829"/>
    </source>
</evidence>